<keyword evidence="1" id="KW-1133">Transmembrane helix</keyword>
<dbReference type="Pfam" id="PF09946">
    <property type="entry name" value="DUF2178"/>
    <property type="match status" value="1"/>
</dbReference>
<dbReference type="AlphaFoldDB" id="A0A1X4G8D8"/>
<proteinExistence type="predicted"/>
<evidence type="ECO:0000313" key="3">
    <source>
        <dbReference type="Proteomes" id="UP000193587"/>
    </source>
</evidence>
<comment type="caution">
    <text evidence="2">The sequence shown here is derived from an EMBL/GenBank/DDBJ whole genome shotgun (WGS) entry which is preliminary data.</text>
</comment>
<dbReference type="InterPro" id="IPR019235">
    <property type="entry name" value="DUF2178_TM"/>
</dbReference>
<feature type="transmembrane region" description="Helical" evidence="1">
    <location>
        <begin position="43"/>
        <end position="63"/>
    </location>
</feature>
<feature type="transmembrane region" description="Helical" evidence="1">
    <location>
        <begin position="75"/>
        <end position="96"/>
    </location>
</feature>
<evidence type="ECO:0000313" key="2">
    <source>
        <dbReference type="EMBL" id="OSO92275.1"/>
    </source>
</evidence>
<dbReference type="EMBL" id="NEDJ01000086">
    <property type="protein sequence ID" value="OSO92275.1"/>
    <property type="molecule type" value="Genomic_DNA"/>
</dbReference>
<dbReference type="eggNOG" id="arCOG08181">
    <property type="taxonomic scope" value="Archaea"/>
</dbReference>
<name>A0A1X4G8D8_HALEZ</name>
<keyword evidence="1" id="KW-0472">Membrane</keyword>
<reference evidence="2 3" key="1">
    <citation type="submission" date="2017-04" db="EMBL/GenBank/DDBJ databases">
        <title>MLSA of the genus Halorubrum.</title>
        <authorList>
            <person name="De La Haba R."/>
            <person name="Sanchez-Porro C."/>
            <person name="Infante-Dominguez C."/>
            <person name="Ventosa A."/>
        </authorList>
    </citation>
    <scope>NUCLEOTIDE SEQUENCE [LARGE SCALE GENOMIC DNA]</scope>
    <source>
        <strain evidence="2 3">DSM 17463</strain>
    </source>
</reference>
<accession>A0A1X4G8D8</accession>
<protein>
    <recommendedName>
        <fullName evidence="4">DUF2178 domain-containing protein</fullName>
    </recommendedName>
</protein>
<sequence length="132" mass="14422">MSGSSRQARIRRYRRLMGGSVLAGTLGFISAESVGYPVVGVALYWAGFAGFLAVWQGTSVPLFDERDRALERRAIALAATVFTLGMILLWPTMVVLSEIDVYTLPPAFDGALLAIAVQSGLFALTYGWLRYR</sequence>
<evidence type="ECO:0000256" key="1">
    <source>
        <dbReference type="SAM" id="Phobius"/>
    </source>
</evidence>
<dbReference type="STRING" id="1121945.GCA_000421805_02043"/>
<feature type="transmembrane region" description="Helical" evidence="1">
    <location>
        <begin position="108"/>
        <end position="129"/>
    </location>
</feature>
<keyword evidence="1" id="KW-0812">Transmembrane</keyword>
<gene>
    <name evidence="2" type="ORF">B9H04_15930</name>
</gene>
<organism evidence="2 3">
    <name type="scientific">Halorubrum ezzemoulense DSM 17463</name>
    <dbReference type="NCBI Taxonomy" id="1121945"/>
    <lineage>
        <taxon>Archaea</taxon>
        <taxon>Methanobacteriati</taxon>
        <taxon>Methanobacteriota</taxon>
        <taxon>Stenosarchaea group</taxon>
        <taxon>Halobacteria</taxon>
        <taxon>Halobacteriales</taxon>
        <taxon>Haloferacaceae</taxon>
        <taxon>Halorubrum</taxon>
    </lineage>
</organism>
<dbReference type="Proteomes" id="UP000193587">
    <property type="component" value="Unassembled WGS sequence"/>
</dbReference>
<evidence type="ECO:0008006" key="4">
    <source>
        <dbReference type="Google" id="ProtNLM"/>
    </source>
</evidence>
<dbReference type="RefSeq" id="WP_049931876.1">
    <property type="nucleotide sequence ID" value="NZ_ATXS01000007.1"/>
</dbReference>